<dbReference type="GO" id="GO:0005886">
    <property type="term" value="C:plasma membrane"/>
    <property type="evidence" value="ECO:0007669"/>
    <property type="project" value="TreeGrafter"/>
</dbReference>
<name>K1QW99_MAGGI</name>
<proteinExistence type="predicted"/>
<accession>K1QW99</accession>
<keyword evidence="2" id="KW-0813">Transport</keyword>
<dbReference type="GO" id="GO:0004869">
    <property type="term" value="F:cysteine-type endopeptidase inhibitor activity"/>
    <property type="evidence" value="ECO:0007669"/>
    <property type="project" value="InterPro"/>
</dbReference>
<dbReference type="CDD" id="cd00042">
    <property type="entry name" value="CY"/>
    <property type="match status" value="1"/>
</dbReference>
<organism evidence="7">
    <name type="scientific">Magallana gigas</name>
    <name type="common">Pacific oyster</name>
    <name type="synonym">Crassostrea gigas</name>
    <dbReference type="NCBI Taxonomy" id="29159"/>
    <lineage>
        <taxon>Eukaryota</taxon>
        <taxon>Metazoa</taxon>
        <taxon>Spiralia</taxon>
        <taxon>Lophotrochozoa</taxon>
        <taxon>Mollusca</taxon>
        <taxon>Bivalvia</taxon>
        <taxon>Autobranchia</taxon>
        <taxon>Pteriomorphia</taxon>
        <taxon>Ostreida</taxon>
        <taxon>Ostreoidea</taxon>
        <taxon>Ostreidae</taxon>
        <taxon>Magallana</taxon>
    </lineage>
</organism>
<dbReference type="AlphaFoldDB" id="K1QW99"/>
<dbReference type="HOGENOM" id="CLU_400236_0_0_1"/>
<dbReference type="GO" id="GO:0015171">
    <property type="term" value="F:amino acid transmembrane transporter activity"/>
    <property type="evidence" value="ECO:0007669"/>
    <property type="project" value="TreeGrafter"/>
</dbReference>
<keyword evidence="4" id="KW-1133">Transmembrane helix</keyword>
<dbReference type="Pfam" id="PF00324">
    <property type="entry name" value="AA_permease"/>
    <property type="match status" value="1"/>
</dbReference>
<dbReference type="InterPro" id="IPR000010">
    <property type="entry name" value="Cystatin_dom"/>
</dbReference>
<evidence type="ECO:0000256" key="1">
    <source>
        <dbReference type="ARBA" id="ARBA00004141"/>
    </source>
</evidence>
<dbReference type="PANTHER" id="PTHR43243:SF4">
    <property type="entry name" value="CATIONIC AMINO ACID TRANSPORTER 4"/>
    <property type="match status" value="1"/>
</dbReference>
<gene>
    <name evidence="7" type="ORF">CGI_10022893</name>
</gene>
<dbReference type="Gene3D" id="1.20.1740.10">
    <property type="entry name" value="Amino acid/polyamine transporter I"/>
    <property type="match status" value="1"/>
</dbReference>
<dbReference type="Gene3D" id="3.10.450.10">
    <property type="match status" value="1"/>
</dbReference>
<evidence type="ECO:0000259" key="6">
    <source>
        <dbReference type="Pfam" id="PF00324"/>
    </source>
</evidence>
<evidence type="ECO:0000313" key="7">
    <source>
        <dbReference type="EMBL" id="EKC41132.1"/>
    </source>
</evidence>
<evidence type="ECO:0000256" key="5">
    <source>
        <dbReference type="ARBA" id="ARBA00023136"/>
    </source>
</evidence>
<keyword evidence="3" id="KW-0812">Transmembrane</keyword>
<feature type="domain" description="Amino acid permease/ SLC12A" evidence="6">
    <location>
        <begin position="42"/>
        <end position="412"/>
    </location>
</feature>
<evidence type="ECO:0000256" key="3">
    <source>
        <dbReference type="ARBA" id="ARBA00022692"/>
    </source>
</evidence>
<dbReference type="SUPFAM" id="SSF54403">
    <property type="entry name" value="Cystatin/monellin"/>
    <property type="match status" value="1"/>
</dbReference>
<dbReference type="InParanoid" id="K1QW99"/>
<reference evidence="7" key="1">
    <citation type="journal article" date="2012" name="Nature">
        <title>The oyster genome reveals stress adaptation and complexity of shell formation.</title>
        <authorList>
            <person name="Zhang G."/>
            <person name="Fang X."/>
            <person name="Guo X."/>
            <person name="Li L."/>
            <person name="Luo R."/>
            <person name="Xu F."/>
            <person name="Yang P."/>
            <person name="Zhang L."/>
            <person name="Wang X."/>
            <person name="Qi H."/>
            <person name="Xiong Z."/>
            <person name="Que H."/>
            <person name="Xie Y."/>
            <person name="Holland P.W."/>
            <person name="Paps J."/>
            <person name="Zhu Y."/>
            <person name="Wu F."/>
            <person name="Chen Y."/>
            <person name="Wang J."/>
            <person name="Peng C."/>
            <person name="Meng J."/>
            <person name="Yang L."/>
            <person name="Liu J."/>
            <person name="Wen B."/>
            <person name="Zhang N."/>
            <person name="Huang Z."/>
            <person name="Zhu Q."/>
            <person name="Feng Y."/>
            <person name="Mount A."/>
            <person name="Hedgecock D."/>
            <person name="Xu Z."/>
            <person name="Liu Y."/>
            <person name="Domazet-Loso T."/>
            <person name="Du Y."/>
            <person name="Sun X."/>
            <person name="Zhang S."/>
            <person name="Liu B."/>
            <person name="Cheng P."/>
            <person name="Jiang X."/>
            <person name="Li J."/>
            <person name="Fan D."/>
            <person name="Wang W."/>
            <person name="Fu W."/>
            <person name="Wang T."/>
            <person name="Wang B."/>
            <person name="Zhang J."/>
            <person name="Peng Z."/>
            <person name="Li Y."/>
            <person name="Li N."/>
            <person name="Wang J."/>
            <person name="Chen M."/>
            <person name="He Y."/>
            <person name="Tan F."/>
            <person name="Song X."/>
            <person name="Zheng Q."/>
            <person name="Huang R."/>
            <person name="Yang H."/>
            <person name="Du X."/>
            <person name="Chen L."/>
            <person name="Yang M."/>
            <person name="Gaffney P.M."/>
            <person name="Wang S."/>
            <person name="Luo L."/>
            <person name="She Z."/>
            <person name="Ming Y."/>
            <person name="Huang W."/>
            <person name="Zhang S."/>
            <person name="Huang B."/>
            <person name="Zhang Y."/>
            <person name="Qu T."/>
            <person name="Ni P."/>
            <person name="Miao G."/>
            <person name="Wang J."/>
            <person name="Wang Q."/>
            <person name="Steinberg C.E."/>
            <person name="Wang H."/>
            <person name="Li N."/>
            <person name="Qian L."/>
            <person name="Zhang G."/>
            <person name="Li Y."/>
            <person name="Yang H."/>
            <person name="Liu X."/>
            <person name="Wang J."/>
            <person name="Yin Y."/>
            <person name="Wang J."/>
        </authorList>
    </citation>
    <scope>NUCLEOTIDE SEQUENCE [LARGE SCALE GENOMIC DNA]</scope>
    <source>
        <strain evidence="7">05x7-T-G4-1.051#20</strain>
    </source>
</reference>
<sequence>MPVTTNGFYGRKIISAISRKKTVDNKRLLETNLKRQLSIPDVLGIGFGSSIGLGVFVLITYVARYVAGPAVVLSALIATATAALSALCFTEFSMRLPKAGSVYFYSYATIGELCGFIVGWTMILEHTIGVAIAAKAWSQYLGHISNNSLPNLMNASFHWSDGKYFDESPDLIAVVVLIISTTTLLIGTKVSTVLNCVLCIMGGVIVFCIICVGFFHVNHENWTGDESFFKFGVQGILSGASLLIYPFLAVDAIANTSEEQKNPLRNSPALFTIVVSLTVISTVAVSVALTLMSPSHSFSDIAGVSVIFENRNIQGARYVFGVGALIFLFATTTSFLFTIPRILYALSRDGLLPECVGDLTSKDRIPVKAFLLSFCLSSILILSCKMSILLSMLGTGTLLTFFLVSLCVLSLRYQQCNVGMVQEYEDPNEEECITEFSYPSYVNKQFHADQDDVLSYKNSQRIKKPRDSTYKKMNSLVSMTSIGSESTLFPMSLSDGLEPSPTSWLISVLCIVIYVISSTVVSLLQRSDPPPAPPGGEKVVNVTDPRVIKASMAGIEAINLQNGYGETALREVISKVKNATEQVVNGDLFRLDLEVGPSECFNTIMNIGKTAAACPLLSTKLVHTCFTEVLARNWTVPHHLTLNVSCDPISGKKGLLQQQIVIHTKYIQIANECSFAGYASSAPQAAVA</sequence>
<dbReference type="EMBL" id="JH817583">
    <property type="protein sequence ID" value="EKC41132.1"/>
    <property type="molecule type" value="Genomic_DNA"/>
</dbReference>
<dbReference type="InterPro" id="IPR046350">
    <property type="entry name" value="Cystatin_sf"/>
</dbReference>
<keyword evidence="5" id="KW-0472">Membrane</keyword>
<evidence type="ECO:0000256" key="4">
    <source>
        <dbReference type="ARBA" id="ARBA00022989"/>
    </source>
</evidence>
<protein>
    <submittedName>
        <fullName evidence="7">High affinity cationic amino acid transporter 1</fullName>
    </submittedName>
</protein>
<dbReference type="InterPro" id="IPR004841">
    <property type="entry name" value="AA-permease/SLC12A_dom"/>
</dbReference>
<comment type="subcellular location">
    <subcellularLocation>
        <location evidence="1">Membrane</location>
        <topology evidence="1">Multi-pass membrane protein</topology>
    </subcellularLocation>
</comment>
<evidence type="ECO:0000256" key="2">
    <source>
        <dbReference type="ARBA" id="ARBA00022448"/>
    </source>
</evidence>
<dbReference type="PANTHER" id="PTHR43243">
    <property type="entry name" value="INNER MEMBRANE TRANSPORTER YGJI-RELATED"/>
    <property type="match status" value="1"/>
</dbReference>